<accession>Q7MST4</accession>
<protein>
    <recommendedName>
        <fullName evidence="1">Phosphatidylglycerol lysyltransferase C-terminal domain-containing protein</fullName>
    </recommendedName>
</protein>
<feature type="domain" description="Phosphatidylglycerol lysyltransferase C-terminal" evidence="1">
    <location>
        <begin position="23"/>
        <end position="293"/>
    </location>
</feature>
<dbReference type="InterPro" id="IPR024320">
    <property type="entry name" value="LPG_synthase_C"/>
</dbReference>
<dbReference type="eggNOG" id="COG4866">
    <property type="taxonomic scope" value="Bacteria"/>
</dbReference>
<dbReference type="HOGENOM" id="CLU_058411_0_0_7"/>
<name>Q7MST4_WOLSU</name>
<dbReference type="KEGG" id="wsu:WS0153"/>
<dbReference type="RefSeq" id="WP_011138116.1">
    <property type="nucleotide sequence ID" value="NC_005090.1"/>
</dbReference>
<reference evidence="2 3" key="1">
    <citation type="journal article" date="2003" name="Proc. Natl. Acad. Sci. U.S.A.">
        <title>Complete genome sequence and analysis of Wolinella succinogenes.</title>
        <authorList>
            <person name="Baar C."/>
            <person name="Eppinger M."/>
            <person name="Raddatz G."/>
            <person name="Simon JM."/>
            <person name="Lanz C."/>
            <person name="Klimmek O."/>
            <person name="Nandakumar R."/>
            <person name="Gross R."/>
            <person name="Rosinus A."/>
            <person name="Keller H."/>
            <person name="Jagtap P."/>
            <person name="Linke B."/>
            <person name="Meyer F."/>
            <person name="Lederer H."/>
            <person name="Schuster S.C."/>
        </authorList>
    </citation>
    <scope>NUCLEOTIDE SEQUENCE [LARGE SCALE GENOMIC DNA]</scope>
    <source>
        <strain evidence="3">ATCC 29543 / DSM 1740 / CCUG 13145 / JCM 31913 / LMG 7466 / NCTC 11488 / FDC 602W</strain>
    </source>
</reference>
<dbReference type="PIRSF" id="PIRSF018688">
    <property type="entry name" value="UCP018688"/>
    <property type="match status" value="1"/>
</dbReference>
<keyword evidence="3" id="KW-1185">Reference proteome</keyword>
<dbReference type="PANTHER" id="PTHR41373">
    <property type="entry name" value="DUF2156 DOMAIN-CONTAINING PROTEIN"/>
    <property type="match status" value="1"/>
</dbReference>
<evidence type="ECO:0000313" key="3">
    <source>
        <dbReference type="Proteomes" id="UP000000422"/>
    </source>
</evidence>
<dbReference type="Gene3D" id="3.40.630.30">
    <property type="match status" value="1"/>
</dbReference>
<evidence type="ECO:0000313" key="2">
    <source>
        <dbReference type="EMBL" id="CAE09316.1"/>
    </source>
</evidence>
<dbReference type="AlphaFoldDB" id="Q7MST4"/>
<proteinExistence type="predicted"/>
<dbReference type="Pfam" id="PF09924">
    <property type="entry name" value="LPG_synthase_C"/>
    <property type="match status" value="1"/>
</dbReference>
<dbReference type="STRING" id="273121.WS0153"/>
<dbReference type="Proteomes" id="UP000000422">
    <property type="component" value="Chromosome"/>
</dbReference>
<gene>
    <name evidence="2" type="ordered locus">WS0153</name>
</gene>
<dbReference type="SUPFAM" id="SSF55729">
    <property type="entry name" value="Acyl-CoA N-acyltransferases (Nat)"/>
    <property type="match status" value="2"/>
</dbReference>
<organism evidence="3">
    <name type="scientific">Wolinella succinogenes (strain ATCC 29543 / DSM 1740 / CCUG 13145 / JCM 31913 / LMG 7466 / NCTC 11488 / FDC 602W)</name>
    <name type="common">Vibrio succinogenes</name>
    <dbReference type="NCBI Taxonomy" id="273121"/>
    <lineage>
        <taxon>Bacteria</taxon>
        <taxon>Pseudomonadati</taxon>
        <taxon>Campylobacterota</taxon>
        <taxon>Epsilonproteobacteria</taxon>
        <taxon>Campylobacterales</taxon>
        <taxon>Helicobacteraceae</taxon>
        <taxon>Wolinella</taxon>
    </lineage>
</organism>
<dbReference type="InterPro" id="IPR016732">
    <property type="entry name" value="UCP018688"/>
</dbReference>
<sequence>MQWKPIDIEDRETLEGFFRSEELSVSDFSFTNLYLWHFSRSISYAIIEDLLCIKTQYHGEHPFLFFPLGKGEKRGVIERLMECFESRAIPFTMRSLGEEMKDELERLMPEKFEFIYNRDRSDYVYLTEELIELKGRKFHKKKNHLNRFFELYPDFSYESLSMENVDELLEAWKLWFGRIADEANEGLKNEYIGIVETLKHFGKMSYKGGILRVKGKIVAFTLGEQLNSDTVVVHIEKADTEYHGAYQAINQQFLANEWSHLTYVNREEDLGIEGLRRAKLSYQPSHLIDKYNVTPKPQS</sequence>
<dbReference type="InterPro" id="IPR016181">
    <property type="entry name" value="Acyl_CoA_acyltransferase"/>
</dbReference>
<evidence type="ECO:0000259" key="1">
    <source>
        <dbReference type="Pfam" id="PF09924"/>
    </source>
</evidence>
<dbReference type="EMBL" id="BX571657">
    <property type="protein sequence ID" value="CAE09316.1"/>
    <property type="molecule type" value="Genomic_DNA"/>
</dbReference>
<dbReference type="PANTHER" id="PTHR41373:SF1">
    <property type="entry name" value="PHOSPHATIDYLGLYCEROL LYSYLTRANSFERASE C-TERMINAL DOMAIN-CONTAINING PROTEIN"/>
    <property type="match status" value="1"/>
</dbReference>